<feature type="compositionally biased region" description="Polar residues" evidence="1">
    <location>
        <begin position="181"/>
        <end position="194"/>
    </location>
</feature>
<protein>
    <submittedName>
        <fullName evidence="3">Uncharacterized protein</fullName>
    </submittedName>
</protein>
<evidence type="ECO:0000313" key="3">
    <source>
        <dbReference type="EMBL" id="KAI9252891.1"/>
    </source>
</evidence>
<proteinExistence type="predicted"/>
<feature type="transmembrane region" description="Helical" evidence="2">
    <location>
        <begin position="650"/>
        <end position="667"/>
    </location>
</feature>
<feature type="compositionally biased region" description="Low complexity" evidence="1">
    <location>
        <begin position="463"/>
        <end position="483"/>
    </location>
</feature>
<name>A0AAD5JSW2_9FUNG</name>
<evidence type="ECO:0000313" key="4">
    <source>
        <dbReference type="Proteomes" id="UP001209540"/>
    </source>
</evidence>
<comment type="caution">
    <text evidence="3">The sequence shown here is derived from an EMBL/GenBank/DDBJ whole genome shotgun (WGS) entry which is preliminary data.</text>
</comment>
<keyword evidence="2" id="KW-0812">Transmembrane</keyword>
<feature type="region of interest" description="Disordered" evidence="1">
    <location>
        <begin position="461"/>
        <end position="492"/>
    </location>
</feature>
<evidence type="ECO:0000256" key="2">
    <source>
        <dbReference type="SAM" id="Phobius"/>
    </source>
</evidence>
<dbReference type="AlphaFoldDB" id="A0AAD5JSW2"/>
<feature type="compositionally biased region" description="Basic residues" evidence="1">
    <location>
        <begin position="154"/>
        <end position="164"/>
    </location>
</feature>
<gene>
    <name evidence="3" type="ORF">BDA99DRAFT_563199</name>
</gene>
<sequence length="869" mass="99886">MGGLNNYENTVFKSTLTNQTAVFNETLAYQNAAFNETLVQNAAITEALLSYQQALLFLSTFPNRINNLTGGMSRPEDFNQQFYTRPSSAPIPSSSSSNVPNFSRRSGSTDITPPAAAARTHPMTSSTDRVSMKDDDFEFVEQVDDNANNGSPQRQHKRQRHHHSSQQQRKQQKQYHFQKPNKISSPHNQGQYHHQQVPEEEQVSQFHHHHQQQQVPEQVPPPKEKQEIPTQPLHGSSTNEMKLQQQQPRLLRILFMGNALSEKHKSHVVKKFAQALATTAPRQPSTFESNSILMHSRSDDDHCYTRLDQDKNLTFQERKHHIVYLDAFETEPIDTYVDHGLSVIEADFTWSSFGEEKEKEEGPSSSSSSSSHPLNEDNDDVSTSSPFMIVSLSDLNYQHCMLRGYIEHQWQKIDLVVYFFSSHSMREETQGIVKKDMELLQQLSFVHGIPTWPMLVHRPYEASRPTSSSSNNNSRSTSGTPNTYHTATSRTPTPICEATRPFLQSPPPLRPIITLSKDEEIDPISLKQAFSKQLKQYGVSCVDLTDINPERPQFMMAMEKKGKGKGKKMAHYQEDTVMKEQQQEEQEQEQNTMDTMTVEQFITIDKKELAQMLKRWQCTTTKKATEANVSLGQQLRKMLTWLMNRERRNWVIIMGIQLLLLFTMFFLSPFSKKKKNGSLDDGCCYGLQKEDPVETFYLDPIWKVVNQETLRHEIILRSSSSDHQEDQDTFSVLLDQSDHFQEYPMQWHPNVHHYRVDVPSPCLLYSDQDFNASVLWHPSLSSGPNGDYDDDMGPVLIDHFLLTVEECDRTMVYRSAFESDTMCKLEDNKIVSNVVIGDPHDIKDAFYMLMTSIKNLLTLLLYGLYDIVH</sequence>
<feature type="region of interest" description="Disordered" evidence="1">
    <location>
        <begin position="144"/>
        <end position="240"/>
    </location>
</feature>
<feature type="region of interest" description="Disordered" evidence="1">
    <location>
        <begin position="354"/>
        <end position="382"/>
    </location>
</feature>
<reference evidence="3" key="1">
    <citation type="journal article" date="2022" name="IScience">
        <title>Evolution of zygomycete secretomes and the origins of terrestrial fungal ecologies.</title>
        <authorList>
            <person name="Chang Y."/>
            <person name="Wang Y."/>
            <person name="Mondo S."/>
            <person name="Ahrendt S."/>
            <person name="Andreopoulos W."/>
            <person name="Barry K."/>
            <person name="Beard J."/>
            <person name="Benny G.L."/>
            <person name="Blankenship S."/>
            <person name="Bonito G."/>
            <person name="Cuomo C."/>
            <person name="Desiro A."/>
            <person name="Gervers K.A."/>
            <person name="Hundley H."/>
            <person name="Kuo A."/>
            <person name="LaButti K."/>
            <person name="Lang B.F."/>
            <person name="Lipzen A."/>
            <person name="O'Donnell K."/>
            <person name="Pangilinan J."/>
            <person name="Reynolds N."/>
            <person name="Sandor L."/>
            <person name="Smith M.E."/>
            <person name="Tsang A."/>
            <person name="Grigoriev I.V."/>
            <person name="Stajich J.E."/>
            <person name="Spatafora J.W."/>
        </authorList>
    </citation>
    <scope>NUCLEOTIDE SEQUENCE</scope>
    <source>
        <strain evidence="3">RSA 2281</strain>
    </source>
</reference>
<keyword evidence="2" id="KW-0472">Membrane</keyword>
<dbReference type="Proteomes" id="UP001209540">
    <property type="component" value="Unassembled WGS sequence"/>
</dbReference>
<dbReference type="EMBL" id="JAIXMP010000027">
    <property type="protein sequence ID" value="KAI9252891.1"/>
    <property type="molecule type" value="Genomic_DNA"/>
</dbReference>
<feature type="compositionally biased region" description="Low complexity" evidence="1">
    <location>
        <begin position="85"/>
        <end position="106"/>
    </location>
</feature>
<keyword evidence="2" id="KW-1133">Transmembrane helix</keyword>
<evidence type="ECO:0000256" key="1">
    <source>
        <dbReference type="SAM" id="MobiDB-lite"/>
    </source>
</evidence>
<organism evidence="3 4">
    <name type="scientific">Phascolomyces articulosus</name>
    <dbReference type="NCBI Taxonomy" id="60185"/>
    <lineage>
        <taxon>Eukaryota</taxon>
        <taxon>Fungi</taxon>
        <taxon>Fungi incertae sedis</taxon>
        <taxon>Mucoromycota</taxon>
        <taxon>Mucoromycotina</taxon>
        <taxon>Mucoromycetes</taxon>
        <taxon>Mucorales</taxon>
        <taxon>Lichtheimiaceae</taxon>
        <taxon>Phascolomyces</taxon>
    </lineage>
</organism>
<accession>A0AAD5JSW2</accession>
<keyword evidence="4" id="KW-1185">Reference proteome</keyword>
<reference evidence="3" key="2">
    <citation type="submission" date="2023-02" db="EMBL/GenBank/DDBJ databases">
        <authorList>
            <consortium name="DOE Joint Genome Institute"/>
            <person name="Mondo S.J."/>
            <person name="Chang Y."/>
            <person name="Wang Y."/>
            <person name="Ahrendt S."/>
            <person name="Andreopoulos W."/>
            <person name="Barry K."/>
            <person name="Beard J."/>
            <person name="Benny G.L."/>
            <person name="Blankenship S."/>
            <person name="Bonito G."/>
            <person name="Cuomo C."/>
            <person name="Desiro A."/>
            <person name="Gervers K.A."/>
            <person name="Hundley H."/>
            <person name="Kuo A."/>
            <person name="LaButti K."/>
            <person name="Lang B.F."/>
            <person name="Lipzen A."/>
            <person name="O'Donnell K."/>
            <person name="Pangilinan J."/>
            <person name="Reynolds N."/>
            <person name="Sandor L."/>
            <person name="Smith M.W."/>
            <person name="Tsang A."/>
            <person name="Grigoriev I.V."/>
            <person name="Stajich J.E."/>
            <person name="Spatafora J.W."/>
        </authorList>
    </citation>
    <scope>NUCLEOTIDE SEQUENCE</scope>
    <source>
        <strain evidence="3">RSA 2281</strain>
    </source>
</reference>
<feature type="region of interest" description="Disordered" evidence="1">
    <location>
        <begin position="72"/>
        <end position="131"/>
    </location>
</feature>